<comment type="caution">
    <text evidence="2">The sequence shown here is derived from an EMBL/GenBank/DDBJ whole genome shotgun (WGS) entry which is preliminary data.</text>
</comment>
<dbReference type="EMBL" id="BPQB01000024">
    <property type="protein sequence ID" value="GJE92027.1"/>
    <property type="molecule type" value="Genomic_DNA"/>
</dbReference>
<feature type="region of interest" description="Disordered" evidence="1">
    <location>
        <begin position="36"/>
        <end position="69"/>
    </location>
</feature>
<reference evidence="2 3" key="1">
    <citation type="submission" date="2021-08" db="EMBL/GenBank/DDBJ databases">
        <title>Draft Genome Sequence of Phanerochaete sordida strain YK-624.</title>
        <authorList>
            <person name="Mori T."/>
            <person name="Dohra H."/>
            <person name="Suzuki T."/>
            <person name="Kawagishi H."/>
            <person name="Hirai H."/>
        </authorList>
    </citation>
    <scope>NUCLEOTIDE SEQUENCE [LARGE SCALE GENOMIC DNA]</scope>
    <source>
        <strain evidence="2 3">YK-624</strain>
    </source>
</reference>
<dbReference type="AlphaFoldDB" id="A0A9P3GCD0"/>
<accession>A0A9P3GCD0</accession>
<evidence type="ECO:0000313" key="3">
    <source>
        <dbReference type="Proteomes" id="UP000703269"/>
    </source>
</evidence>
<protein>
    <submittedName>
        <fullName evidence="2">Uncharacterized protein</fullName>
    </submittedName>
</protein>
<proteinExistence type="predicted"/>
<gene>
    <name evidence="2" type="ORF">PsYK624_081800</name>
</gene>
<sequence>MGCPVCTLTDSTRYPYDKARWWEILLRMLNSGDDQELAVRRGAGRKAKDDERDEPGEGTPITPPLNLGL</sequence>
<organism evidence="2 3">
    <name type="scientific">Phanerochaete sordida</name>
    <dbReference type="NCBI Taxonomy" id="48140"/>
    <lineage>
        <taxon>Eukaryota</taxon>
        <taxon>Fungi</taxon>
        <taxon>Dikarya</taxon>
        <taxon>Basidiomycota</taxon>
        <taxon>Agaricomycotina</taxon>
        <taxon>Agaricomycetes</taxon>
        <taxon>Polyporales</taxon>
        <taxon>Phanerochaetaceae</taxon>
        <taxon>Phanerochaete</taxon>
    </lineage>
</organism>
<dbReference type="Proteomes" id="UP000703269">
    <property type="component" value="Unassembled WGS sequence"/>
</dbReference>
<keyword evidence="3" id="KW-1185">Reference proteome</keyword>
<name>A0A9P3GCD0_9APHY</name>
<evidence type="ECO:0000256" key="1">
    <source>
        <dbReference type="SAM" id="MobiDB-lite"/>
    </source>
</evidence>
<evidence type="ECO:0000313" key="2">
    <source>
        <dbReference type="EMBL" id="GJE92027.1"/>
    </source>
</evidence>